<dbReference type="RefSeq" id="WP_422865618.1">
    <property type="nucleotide sequence ID" value="NZ_JAMSKV010000024.1"/>
</dbReference>
<feature type="compositionally biased region" description="Basic and acidic residues" evidence="1">
    <location>
        <begin position="29"/>
        <end position="44"/>
    </location>
</feature>
<comment type="caution">
    <text evidence="2">The sequence shown here is derived from an EMBL/GenBank/DDBJ whole genome shotgun (WGS) entry which is preliminary data.</text>
</comment>
<evidence type="ECO:0000256" key="1">
    <source>
        <dbReference type="SAM" id="MobiDB-lite"/>
    </source>
</evidence>
<name>A0ABT1WB67_9PROT</name>
<sequence length="104" mass="11454">MAGPGNVPKTQDQQGVASAAHIARWGRTLPDRPKTQTKTTDRQSRTLRPFIWPSVGRFLPFTPVCPSSFPEARWGTPAYETARESIGRAHGAVEHRRAAKESAC</sequence>
<protein>
    <submittedName>
        <fullName evidence="2">Uncharacterized protein</fullName>
    </submittedName>
</protein>
<evidence type="ECO:0000313" key="2">
    <source>
        <dbReference type="EMBL" id="MCQ8280132.1"/>
    </source>
</evidence>
<organism evidence="2 3">
    <name type="scientific">Endosaccharibacter trunci</name>
    <dbReference type="NCBI Taxonomy" id="2812733"/>
    <lineage>
        <taxon>Bacteria</taxon>
        <taxon>Pseudomonadati</taxon>
        <taxon>Pseudomonadota</taxon>
        <taxon>Alphaproteobacteria</taxon>
        <taxon>Acetobacterales</taxon>
        <taxon>Acetobacteraceae</taxon>
        <taxon>Endosaccharibacter</taxon>
    </lineage>
</organism>
<proteinExistence type="predicted"/>
<evidence type="ECO:0000313" key="3">
    <source>
        <dbReference type="Proteomes" id="UP001524587"/>
    </source>
</evidence>
<accession>A0ABT1WB67</accession>
<keyword evidence="3" id="KW-1185">Reference proteome</keyword>
<feature type="region of interest" description="Disordered" evidence="1">
    <location>
        <begin position="1"/>
        <end position="45"/>
    </location>
</feature>
<dbReference type="EMBL" id="JAMSKV010000024">
    <property type="protein sequence ID" value="MCQ8280132.1"/>
    <property type="molecule type" value="Genomic_DNA"/>
</dbReference>
<reference evidence="2 3" key="1">
    <citation type="submission" date="2022-06" db="EMBL/GenBank/DDBJ databases">
        <title>Endosaccharibacter gen. nov., sp. nov., endophytic bacteria isolated from sugarcane.</title>
        <authorList>
            <person name="Pitiwittayakul N."/>
            <person name="Yukphan P."/>
            <person name="Charoenyingcharoen P."/>
            <person name="Tanasupawat S."/>
        </authorList>
    </citation>
    <scope>NUCLEOTIDE SEQUENCE [LARGE SCALE GENOMIC DNA]</scope>
    <source>
        <strain evidence="2 3">KSS8</strain>
    </source>
</reference>
<dbReference type="Proteomes" id="UP001524587">
    <property type="component" value="Unassembled WGS sequence"/>
</dbReference>
<gene>
    <name evidence="2" type="ORF">NFI95_16945</name>
</gene>